<evidence type="ECO:0000256" key="8">
    <source>
        <dbReference type="PROSITE-ProRule" id="PRU00302"/>
    </source>
</evidence>
<comment type="caution">
    <text evidence="8">Lacks conserved residue(s) required for the propagation of feature annotation.</text>
</comment>
<accession>A0A8C7AVB4</accession>
<feature type="compositionally biased region" description="Low complexity" evidence="9">
    <location>
        <begin position="375"/>
        <end position="387"/>
    </location>
</feature>
<keyword evidence="7" id="KW-1015">Disulfide bond</keyword>
<dbReference type="AlphaFoldDB" id="A0A8C7AVB4"/>
<reference evidence="12" key="1">
    <citation type="submission" date="2025-08" db="UniProtKB">
        <authorList>
            <consortium name="Ensembl"/>
        </authorList>
    </citation>
    <scope>IDENTIFICATION</scope>
</reference>
<gene>
    <name evidence="12" type="primary">SUSD6</name>
</gene>
<feature type="domain" description="Sushi" evidence="11">
    <location>
        <begin position="40"/>
        <end position="104"/>
    </location>
</feature>
<evidence type="ECO:0000256" key="6">
    <source>
        <dbReference type="ARBA" id="ARBA00023136"/>
    </source>
</evidence>
<evidence type="ECO:0000256" key="9">
    <source>
        <dbReference type="SAM" id="MobiDB-lite"/>
    </source>
</evidence>
<evidence type="ECO:0000259" key="11">
    <source>
        <dbReference type="PROSITE" id="PS50923"/>
    </source>
</evidence>
<organism evidence="12 13">
    <name type="scientific">Neovison vison</name>
    <name type="common">American mink</name>
    <name type="synonym">Mustela vison</name>
    <dbReference type="NCBI Taxonomy" id="452646"/>
    <lineage>
        <taxon>Eukaryota</taxon>
        <taxon>Metazoa</taxon>
        <taxon>Chordata</taxon>
        <taxon>Craniata</taxon>
        <taxon>Vertebrata</taxon>
        <taxon>Euteleostomi</taxon>
        <taxon>Mammalia</taxon>
        <taxon>Eutheria</taxon>
        <taxon>Laurasiatheria</taxon>
        <taxon>Carnivora</taxon>
        <taxon>Caniformia</taxon>
        <taxon>Musteloidea</taxon>
        <taxon>Mustelidae</taxon>
        <taxon>Mustelinae</taxon>
        <taxon>Neogale</taxon>
    </lineage>
</organism>
<dbReference type="GO" id="GO:0006974">
    <property type="term" value="P:DNA damage response"/>
    <property type="evidence" value="ECO:0007669"/>
    <property type="project" value="TreeGrafter"/>
</dbReference>
<dbReference type="Ensembl" id="ENSNVIT00000014824.1">
    <property type="protein sequence ID" value="ENSNVIP00000012629.1"/>
    <property type="gene ID" value="ENSNVIG00000010030.1"/>
</dbReference>
<sequence length="442" mass="46245">MCHGRIAPKSTAALAVASVGHGVFLPLVILSTLLGDSLASVCSLPPEPENGGYICHPRPCRDPLNAGSVIEYLCAEGYMLKGDYKYLTCKNGEWKPAMEISCRLNEDKDAHTSLGVPTLSIVASTASSVALILLLVVLFVLLQPKLKSFHHSRYPTVERSMSAAMGLSSLRRSSLPFVPLPVGLSTLYSSHPTRIPEPPPVYLCISVSLRASTPTLLETQGRFSPSACWTAGGAGILPSPAFPSVSGTYLNVLDRTLPLPEPSGSPAASSLAADPTSPRGPESRCVYLCLPPPPTPPVPLSCRLVALLQASVAALLPSATQGAGPGAGAGLAPLPLAGADPKVALIRARMWVPGLPLVDNWWHMSLAEDAGCGKSCQSSPSAQPSSSEVLDPGPAEFPRSMEKMLREGRKVAENDCLLICKSSLPTSSIGLPGLSFLCFTGV</sequence>
<dbReference type="Gene3D" id="2.10.70.10">
    <property type="entry name" value="Complement Module, domain 1"/>
    <property type="match status" value="1"/>
</dbReference>
<keyword evidence="4" id="KW-0732">Signal</keyword>
<dbReference type="Pfam" id="PF00084">
    <property type="entry name" value="Sushi"/>
    <property type="match status" value="1"/>
</dbReference>
<dbReference type="GeneTree" id="ENSGT00940000157120"/>
<dbReference type="SMART" id="SM00032">
    <property type="entry name" value="CCP"/>
    <property type="match status" value="1"/>
</dbReference>
<dbReference type="InterPro" id="IPR000436">
    <property type="entry name" value="Sushi_SCR_CCP_dom"/>
</dbReference>
<evidence type="ECO:0000256" key="10">
    <source>
        <dbReference type="SAM" id="Phobius"/>
    </source>
</evidence>
<reference evidence="12" key="2">
    <citation type="submission" date="2025-09" db="UniProtKB">
        <authorList>
            <consortium name="Ensembl"/>
        </authorList>
    </citation>
    <scope>IDENTIFICATION</scope>
</reference>
<feature type="transmembrane region" description="Helical" evidence="10">
    <location>
        <begin position="121"/>
        <end position="142"/>
    </location>
</feature>
<evidence type="ECO:0000256" key="4">
    <source>
        <dbReference type="ARBA" id="ARBA00022729"/>
    </source>
</evidence>
<evidence type="ECO:0000256" key="5">
    <source>
        <dbReference type="ARBA" id="ARBA00022989"/>
    </source>
</evidence>
<evidence type="ECO:0000256" key="3">
    <source>
        <dbReference type="ARBA" id="ARBA00022692"/>
    </source>
</evidence>
<evidence type="ECO:0000313" key="12">
    <source>
        <dbReference type="Ensembl" id="ENSNVIP00000012629.1"/>
    </source>
</evidence>
<evidence type="ECO:0000313" key="13">
    <source>
        <dbReference type="Proteomes" id="UP000694425"/>
    </source>
</evidence>
<dbReference type="PANTHER" id="PTHR46839">
    <property type="entry name" value="SUSHI DOMAIN-CONTAINING PROTEIN 6"/>
    <property type="match status" value="1"/>
</dbReference>
<dbReference type="CDD" id="cd00033">
    <property type="entry name" value="CCP"/>
    <property type="match status" value="1"/>
</dbReference>
<dbReference type="PANTHER" id="PTHR46839:SF2">
    <property type="entry name" value="SUSHI DOMAIN-CONTAINING PROTEIN 6"/>
    <property type="match status" value="1"/>
</dbReference>
<dbReference type="Proteomes" id="UP000694425">
    <property type="component" value="Unplaced"/>
</dbReference>
<feature type="transmembrane region" description="Helical" evidence="10">
    <location>
        <begin position="12"/>
        <end position="34"/>
    </location>
</feature>
<dbReference type="InterPro" id="IPR035976">
    <property type="entry name" value="Sushi/SCR/CCP_sf"/>
</dbReference>
<dbReference type="InterPro" id="IPR042866">
    <property type="entry name" value="SUSD6"/>
</dbReference>
<comment type="subcellular location">
    <subcellularLocation>
        <location evidence="1">Membrane</location>
        <topology evidence="1">Single-pass type I membrane protein</topology>
    </subcellularLocation>
</comment>
<evidence type="ECO:0000256" key="7">
    <source>
        <dbReference type="ARBA" id="ARBA00023157"/>
    </source>
</evidence>
<evidence type="ECO:0000256" key="2">
    <source>
        <dbReference type="ARBA" id="ARBA00022659"/>
    </source>
</evidence>
<keyword evidence="13" id="KW-1185">Reference proteome</keyword>
<name>A0A8C7AVB4_NEOVI</name>
<proteinExistence type="predicted"/>
<protein>
    <recommendedName>
        <fullName evidence="11">Sushi domain-containing protein</fullName>
    </recommendedName>
</protein>
<keyword evidence="2 8" id="KW-0768">Sushi</keyword>
<keyword evidence="6 10" id="KW-0472">Membrane</keyword>
<evidence type="ECO:0000256" key="1">
    <source>
        <dbReference type="ARBA" id="ARBA00004479"/>
    </source>
</evidence>
<keyword evidence="3 10" id="KW-0812">Transmembrane</keyword>
<dbReference type="SUPFAM" id="SSF57535">
    <property type="entry name" value="Complement control module/SCR domain"/>
    <property type="match status" value="1"/>
</dbReference>
<feature type="region of interest" description="Disordered" evidence="9">
    <location>
        <begin position="375"/>
        <end position="397"/>
    </location>
</feature>
<dbReference type="FunFam" id="2.10.70.10:FF:000030">
    <property type="entry name" value="Sushi domain-containing protein 4"/>
    <property type="match status" value="1"/>
</dbReference>
<dbReference type="GO" id="GO:0016020">
    <property type="term" value="C:membrane"/>
    <property type="evidence" value="ECO:0007669"/>
    <property type="project" value="UniProtKB-SubCell"/>
</dbReference>
<keyword evidence="5 10" id="KW-1133">Transmembrane helix</keyword>
<dbReference type="PROSITE" id="PS50923">
    <property type="entry name" value="SUSHI"/>
    <property type="match status" value="1"/>
</dbReference>